<keyword evidence="5" id="KW-1185">Reference proteome</keyword>
<evidence type="ECO:0000256" key="2">
    <source>
        <dbReference type="SAM" id="Phobius"/>
    </source>
</evidence>
<keyword evidence="2" id="KW-0472">Membrane</keyword>
<gene>
    <name evidence="3" type="ORF">Tco_0629450</name>
    <name evidence="4" type="ORF">Tco_0925643</name>
</gene>
<proteinExistence type="predicted"/>
<reference evidence="3" key="1">
    <citation type="journal article" date="2022" name="Int. J. Mol. Sci.">
        <title>Draft Genome of Tanacetum Coccineum: Genomic Comparison of Closely Related Tanacetum-Family Plants.</title>
        <authorList>
            <person name="Yamashiro T."/>
            <person name="Shiraishi A."/>
            <person name="Nakayama K."/>
            <person name="Satake H."/>
        </authorList>
    </citation>
    <scope>NUCLEOTIDE SEQUENCE</scope>
</reference>
<reference evidence="3" key="2">
    <citation type="submission" date="2022-01" db="EMBL/GenBank/DDBJ databases">
        <authorList>
            <person name="Yamashiro T."/>
            <person name="Shiraishi A."/>
            <person name="Satake H."/>
            <person name="Nakayama K."/>
        </authorList>
    </citation>
    <scope>NUCLEOTIDE SEQUENCE</scope>
</reference>
<accession>A0ABQ4WTG2</accession>
<dbReference type="Proteomes" id="UP001151760">
    <property type="component" value="Unassembled WGS sequence"/>
</dbReference>
<keyword evidence="2" id="KW-1133">Transmembrane helix</keyword>
<feature type="compositionally biased region" description="Basic and acidic residues" evidence="1">
    <location>
        <begin position="288"/>
        <end position="299"/>
    </location>
</feature>
<evidence type="ECO:0000256" key="1">
    <source>
        <dbReference type="SAM" id="MobiDB-lite"/>
    </source>
</evidence>
<feature type="transmembrane region" description="Helical" evidence="2">
    <location>
        <begin position="21"/>
        <end position="38"/>
    </location>
</feature>
<organism evidence="3 5">
    <name type="scientific">Tanacetum coccineum</name>
    <dbReference type="NCBI Taxonomy" id="301880"/>
    <lineage>
        <taxon>Eukaryota</taxon>
        <taxon>Viridiplantae</taxon>
        <taxon>Streptophyta</taxon>
        <taxon>Embryophyta</taxon>
        <taxon>Tracheophyta</taxon>
        <taxon>Spermatophyta</taxon>
        <taxon>Magnoliopsida</taxon>
        <taxon>eudicotyledons</taxon>
        <taxon>Gunneridae</taxon>
        <taxon>Pentapetalae</taxon>
        <taxon>asterids</taxon>
        <taxon>campanulids</taxon>
        <taxon>Asterales</taxon>
        <taxon>Asteraceae</taxon>
        <taxon>Asteroideae</taxon>
        <taxon>Anthemideae</taxon>
        <taxon>Anthemidinae</taxon>
        <taxon>Tanacetum</taxon>
    </lineage>
</organism>
<keyword evidence="2" id="KW-0812">Transmembrane</keyword>
<dbReference type="EMBL" id="BQNB010015032">
    <property type="protein sequence ID" value="GJT35224.1"/>
    <property type="molecule type" value="Genomic_DNA"/>
</dbReference>
<evidence type="ECO:0000313" key="3">
    <source>
        <dbReference type="EMBL" id="GJS56088.1"/>
    </source>
</evidence>
<evidence type="ECO:0000313" key="5">
    <source>
        <dbReference type="Proteomes" id="UP001151760"/>
    </source>
</evidence>
<protein>
    <submittedName>
        <fullName evidence="3">Uncharacterized protein</fullName>
    </submittedName>
</protein>
<feature type="compositionally biased region" description="Polar residues" evidence="1">
    <location>
        <begin position="300"/>
        <end position="310"/>
    </location>
</feature>
<evidence type="ECO:0000313" key="4">
    <source>
        <dbReference type="EMBL" id="GJT35224.1"/>
    </source>
</evidence>
<comment type="caution">
    <text evidence="3">The sequence shown here is derived from an EMBL/GenBank/DDBJ whole genome shotgun (WGS) entry which is preliminary data.</text>
</comment>
<dbReference type="EMBL" id="BQNB010008913">
    <property type="protein sequence ID" value="GJS56088.1"/>
    <property type="molecule type" value="Genomic_DNA"/>
</dbReference>
<sequence length="310" mass="34450">MRLMRSDSDTPLFKLRCSGRVVVVFAAVVIVVVGRGQLTNRHSRLSTLERECSQSDSLRYCITPTPKSLPKKLSLNTTTKRACRFEGLYVYGDCGGEDVSTASRALVGRETVSHYLSESTTNLREAVGQLLSIWRGGWRCQMMGVSGIHGEGWSHTQQYVASLDLKRSSGNGEYVVWTTREFIEGQVMARECTAQRWYDLRKCLSRVSGKHISTVSTTGVECSCLDLYWISAERESKVDTSQKQSPESRLFVSYIQVVSGGYAGRGDLVMAVGMYICGVGEDGKEWMGRNRNSRNEDISNKTVGSGDETQ</sequence>
<name>A0ABQ4WTG2_9ASTR</name>
<feature type="region of interest" description="Disordered" evidence="1">
    <location>
        <begin position="288"/>
        <end position="310"/>
    </location>
</feature>